<dbReference type="InterPro" id="IPR002035">
    <property type="entry name" value="VWF_A"/>
</dbReference>
<dbReference type="Gene3D" id="3.40.50.410">
    <property type="entry name" value="von Willebrand factor, type A domain"/>
    <property type="match status" value="1"/>
</dbReference>
<feature type="domain" description="VWFA" evidence="1">
    <location>
        <begin position="422"/>
        <end position="604"/>
    </location>
</feature>
<dbReference type="Proteomes" id="UP000739538">
    <property type="component" value="Unassembled WGS sequence"/>
</dbReference>
<dbReference type="SMART" id="SM00327">
    <property type="entry name" value="VWA"/>
    <property type="match status" value="1"/>
</dbReference>
<dbReference type="EMBL" id="JAGQHS010000102">
    <property type="protein sequence ID" value="MCA9757513.1"/>
    <property type="molecule type" value="Genomic_DNA"/>
</dbReference>
<evidence type="ECO:0000313" key="2">
    <source>
        <dbReference type="EMBL" id="MCA9757513.1"/>
    </source>
</evidence>
<protein>
    <submittedName>
        <fullName evidence="2">VWA domain-containing protein</fullName>
    </submittedName>
</protein>
<dbReference type="Pfam" id="PF00092">
    <property type="entry name" value="VWA"/>
    <property type="match status" value="1"/>
</dbReference>
<dbReference type="SUPFAM" id="SSF53300">
    <property type="entry name" value="vWA-like"/>
    <property type="match status" value="1"/>
</dbReference>
<organism evidence="2 3">
    <name type="scientific">Eiseniibacteriota bacterium</name>
    <dbReference type="NCBI Taxonomy" id="2212470"/>
    <lineage>
        <taxon>Bacteria</taxon>
        <taxon>Candidatus Eiseniibacteriota</taxon>
    </lineage>
</organism>
<name>A0A956NEB4_UNCEI</name>
<dbReference type="InterPro" id="IPR036465">
    <property type="entry name" value="vWFA_dom_sf"/>
</dbReference>
<evidence type="ECO:0000313" key="3">
    <source>
        <dbReference type="Proteomes" id="UP000739538"/>
    </source>
</evidence>
<accession>A0A956NEB4</accession>
<reference evidence="2" key="1">
    <citation type="submission" date="2020-04" db="EMBL/GenBank/DDBJ databases">
        <authorList>
            <person name="Zhang T."/>
        </authorList>
    </citation>
    <scope>NUCLEOTIDE SEQUENCE</scope>
    <source>
        <strain evidence="2">HKST-UBA02</strain>
    </source>
</reference>
<reference evidence="2" key="2">
    <citation type="journal article" date="2021" name="Microbiome">
        <title>Successional dynamics and alternative stable states in a saline activated sludge microbial community over 9 years.</title>
        <authorList>
            <person name="Wang Y."/>
            <person name="Ye J."/>
            <person name="Ju F."/>
            <person name="Liu L."/>
            <person name="Boyd J.A."/>
            <person name="Deng Y."/>
            <person name="Parks D.H."/>
            <person name="Jiang X."/>
            <person name="Yin X."/>
            <person name="Woodcroft B.J."/>
            <person name="Tyson G.W."/>
            <person name="Hugenholtz P."/>
            <person name="Polz M.F."/>
            <person name="Zhang T."/>
        </authorList>
    </citation>
    <scope>NUCLEOTIDE SEQUENCE</scope>
    <source>
        <strain evidence="2">HKST-UBA02</strain>
    </source>
</reference>
<proteinExistence type="predicted"/>
<comment type="caution">
    <text evidence="2">The sequence shown here is derived from an EMBL/GenBank/DDBJ whole genome shotgun (WGS) entry which is preliminary data.</text>
</comment>
<dbReference type="AlphaFoldDB" id="A0A956NEB4"/>
<dbReference type="PROSITE" id="PS50234">
    <property type="entry name" value="VWFA"/>
    <property type="match status" value="1"/>
</dbReference>
<sequence length="660" mass="68988">MVVRQVTQVGPFARRVLLATLALAAASAVESFIGLATLTTLAPRPAFAQSITLHTPSEVPAGSEFEVTWSGSVEKTDFVSIDEVGAADGSYGEYFYPSKGSPGKLHAPDLPGDYVVRYHSGTTGYRVLGTAPIRVTDVAATLQPVGTVDAGAAFELAWEGPAHSGDFISIDEPGSADGTYGHYVYAKKSPAKFNAPEEAGTYVIRYHMARTYRVIGETELVVGGVDASLTAPAEIVAGSDIEVGWEGPGNDGDYLSIDPEGAPDGEYGDYAYVARANPVTLPVPETPGTYTIRYHMGRTSKVLTTSNLRVLPASATVSGPASVVAGAEFEVRWTGPANRGDYVAIAPAGSGPRDYVNYDYAESGKTARMAAPIEAGDYELRYMTASSRQILASAPIRVTPGEFPGRLQVVPASGDAAGPIGAVEVILDASGSMLKRIDGQRRIDIAKGALRKLVGETVPANAQFALRVFGHKEVDSCRSDLEIAAAPLNRSAVLSKIGGVEAMNLARTPIGASLRAVSQDLSGIPGPYVVVLVTDGEETCDGDPEAAIRSLRSSGIDVRVNIVGFAIDDLLLAEAFDEWARLGGGRYVEAHDASELEAAMGSALETTYDVLSDGAVVATGVVGGDAVRLLPGAYDVRVRGGADLGQVTIEPDGHHSLTMP</sequence>
<gene>
    <name evidence="2" type="ORF">KDA27_17040</name>
</gene>
<evidence type="ECO:0000259" key="1">
    <source>
        <dbReference type="PROSITE" id="PS50234"/>
    </source>
</evidence>